<accession>A0A939DWV4</accession>
<name>A0A939DWV4_9MICO</name>
<dbReference type="Proteomes" id="UP000664385">
    <property type="component" value="Unassembled WGS sequence"/>
</dbReference>
<dbReference type="EMBL" id="JAEMWU010000002">
    <property type="protein sequence ID" value="MBN8206801.1"/>
    <property type="molecule type" value="Genomic_DNA"/>
</dbReference>
<dbReference type="Pfam" id="PF10094">
    <property type="entry name" value="DUF2332"/>
    <property type="match status" value="1"/>
</dbReference>
<comment type="caution">
    <text evidence="1">The sequence shown here is derived from an EMBL/GenBank/DDBJ whole genome shotgun (WGS) entry which is preliminary data.</text>
</comment>
<gene>
    <name evidence="1" type="ORF">JF543_12645</name>
</gene>
<evidence type="ECO:0000313" key="2">
    <source>
        <dbReference type="Proteomes" id="UP000664385"/>
    </source>
</evidence>
<dbReference type="AlphaFoldDB" id="A0A939DWV4"/>
<reference evidence="1" key="1">
    <citation type="submission" date="2020-12" db="EMBL/GenBank/DDBJ databases">
        <title>PHA producing bacteria isolated from mangrove.</title>
        <authorList>
            <person name="Zheng W."/>
            <person name="Yu S."/>
            <person name="Huang Y."/>
        </authorList>
    </citation>
    <scope>NUCLEOTIDE SEQUENCE</scope>
    <source>
        <strain evidence="1">GN8-5</strain>
    </source>
</reference>
<sequence>MTDAVRERFDRFAQAEAPGRSEMYAEWAAGIASDAQMQRLLTRIDPQHRQPPLVFAVTRLLGAPLGGYVAWREFVLAHADDVVAECECRTVQANEPLRLAALLPALSAIEGRIALLELGAAAGLCLYPDRYSYRYVDGDGAQRMRLDPDGGPSSVVLTSVVRGPLPPLRMPRIVWRAGIDLAPINVRDPEDRAWMDALIWPGEHERAARIAAAIDIVAADPPLLVAGDAIERLEQLASAAPPDATLVISTPGMLVYLPRAERETLIDRIGGMDARWITIDQPGLHDGWEPPIRVEDFRGFAVALDGRVCADADPLGRWWEWRAEGGTDAT</sequence>
<organism evidence="1 2">
    <name type="scientific">Microbacterium esteraromaticum</name>
    <dbReference type="NCBI Taxonomy" id="57043"/>
    <lineage>
        <taxon>Bacteria</taxon>
        <taxon>Bacillati</taxon>
        <taxon>Actinomycetota</taxon>
        <taxon>Actinomycetes</taxon>
        <taxon>Micrococcales</taxon>
        <taxon>Microbacteriaceae</taxon>
        <taxon>Microbacterium</taxon>
    </lineage>
</organism>
<protein>
    <submittedName>
        <fullName evidence="1">DUF2332 family protein</fullName>
    </submittedName>
</protein>
<dbReference type="InterPro" id="IPR011200">
    <property type="entry name" value="UCP012608"/>
</dbReference>
<evidence type="ECO:0000313" key="1">
    <source>
        <dbReference type="EMBL" id="MBN8206801.1"/>
    </source>
</evidence>
<dbReference type="RefSeq" id="WP_206824591.1">
    <property type="nucleotide sequence ID" value="NZ_JAEMWU010000002.1"/>
</dbReference>
<proteinExistence type="predicted"/>